<dbReference type="GO" id="GO:0043190">
    <property type="term" value="C:ATP-binding cassette (ABC) transporter complex"/>
    <property type="evidence" value="ECO:0007669"/>
    <property type="project" value="InterPro"/>
</dbReference>
<feature type="transmembrane region" description="Helical" evidence="1">
    <location>
        <begin position="356"/>
        <end position="377"/>
    </location>
</feature>
<dbReference type="Gene3D" id="3.30.750.24">
    <property type="entry name" value="STAS domain"/>
    <property type="match status" value="1"/>
</dbReference>
<keyword evidence="1" id="KW-0472">Membrane</keyword>
<protein>
    <submittedName>
        <fullName evidence="3">Phospholipid/cholesterol/gamma-HCH transport system permease protein</fullName>
    </submittedName>
</protein>
<keyword evidence="1" id="KW-1133">Transmembrane helix</keyword>
<dbReference type="InterPro" id="IPR036513">
    <property type="entry name" value="STAS_dom_sf"/>
</dbReference>
<dbReference type="InterPro" id="IPR002645">
    <property type="entry name" value="STAS_dom"/>
</dbReference>
<gene>
    <name evidence="3" type="ORF">GGQ74_001361</name>
</gene>
<dbReference type="Pfam" id="PF02405">
    <property type="entry name" value="MlaE"/>
    <property type="match status" value="1"/>
</dbReference>
<feature type="transmembrane region" description="Helical" evidence="1">
    <location>
        <begin position="316"/>
        <end position="336"/>
    </location>
</feature>
<feature type="transmembrane region" description="Helical" evidence="1">
    <location>
        <begin position="172"/>
        <end position="191"/>
    </location>
</feature>
<dbReference type="EMBL" id="JAATJA010000001">
    <property type="protein sequence ID" value="NJB67721.1"/>
    <property type="molecule type" value="Genomic_DNA"/>
</dbReference>
<dbReference type="Proteomes" id="UP000580856">
    <property type="component" value="Unassembled WGS sequence"/>
</dbReference>
<feature type="transmembrane region" description="Helical" evidence="1">
    <location>
        <begin position="267"/>
        <end position="296"/>
    </location>
</feature>
<dbReference type="PANTHER" id="PTHR30188:SF3">
    <property type="entry name" value="ABC TRANSPORTER PERMEASE"/>
    <property type="match status" value="1"/>
</dbReference>
<dbReference type="Pfam" id="PF13466">
    <property type="entry name" value="STAS_2"/>
    <property type="match status" value="1"/>
</dbReference>
<evidence type="ECO:0000259" key="2">
    <source>
        <dbReference type="PROSITE" id="PS50801"/>
    </source>
</evidence>
<comment type="caution">
    <text evidence="3">The sequence shown here is derived from an EMBL/GenBank/DDBJ whole genome shotgun (WGS) entry which is preliminary data.</text>
</comment>
<accession>A0A846QHP0</accession>
<evidence type="ECO:0000313" key="4">
    <source>
        <dbReference type="Proteomes" id="UP000580856"/>
    </source>
</evidence>
<dbReference type="PROSITE" id="PS50801">
    <property type="entry name" value="STAS"/>
    <property type="match status" value="1"/>
</dbReference>
<dbReference type="SUPFAM" id="SSF52091">
    <property type="entry name" value="SpoIIaa-like"/>
    <property type="match status" value="1"/>
</dbReference>
<organism evidence="3 4">
    <name type="scientific">Desulfobaculum xiamenense</name>
    <dbReference type="NCBI Taxonomy" id="995050"/>
    <lineage>
        <taxon>Bacteria</taxon>
        <taxon>Pseudomonadati</taxon>
        <taxon>Thermodesulfobacteriota</taxon>
        <taxon>Desulfovibrionia</taxon>
        <taxon>Desulfovibrionales</taxon>
        <taxon>Desulfovibrionaceae</taxon>
        <taxon>Desulfobaculum</taxon>
    </lineage>
</organism>
<name>A0A846QHP0_9BACT</name>
<dbReference type="GO" id="GO:0005548">
    <property type="term" value="F:phospholipid transporter activity"/>
    <property type="evidence" value="ECO:0007669"/>
    <property type="project" value="TreeGrafter"/>
</dbReference>
<dbReference type="RefSeq" id="WP_167940753.1">
    <property type="nucleotide sequence ID" value="NZ_JAATJA010000001.1"/>
</dbReference>
<dbReference type="InterPro" id="IPR030802">
    <property type="entry name" value="Permease_MalE"/>
</dbReference>
<dbReference type="CDD" id="cd07043">
    <property type="entry name" value="STAS_anti-anti-sigma_factors"/>
    <property type="match status" value="1"/>
</dbReference>
<keyword evidence="4" id="KW-1185">Reference proteome</keyword>
<proteinExistence type="inferred from homology"/>
<dbReference type="InterPro" id="IPR003453">
    <property type="entry name" value="ABC_MlaE_roteobac"/>
</dbReference>
<feature type="domain" description="STAS" evidence="2">
    <location>
        <begin position="24"/>
        <end position="102"/>
    </location>
</feature>
<comment type="caution">
    <text evidence="1">Lacks conserved residue(s) required for the propagation of feature annotation.</text>
</comment>
<keyword evidence="1" id="KW-0812">Transmembrane</keyword>
<evidence type="ECO:0000256" key="1">
    <source>
        <dbReference type="RuleBase" id="RU362044"/>
    </source>
</evidence>
<dbReference type="NCBIfam" id="TIGR00056">
    <property type="entry name" value="MlaE family lipid ABC transporter permease subunit"/>
    <property type="match status" value="1"/>
</dbReference>
<comment type="similarity">
    <text evidence="1">Belongs to the MlaE permease family.</text>
</comment>
<evidence type="ECO:0000313" key="3">
    <source>
        <dbReference type="EMBL" id="NJB67721.1"/>
    </source>
</evidence>
<reference evidence="3 4" key="1">
    <citation type="submission" date="2020-03" db="EMBL/GenBank/DDBJ databases">
        <title>Genomic Encyclopedia of Type Strains, Phase IV (KMG-IV): sequencing the most valuable type-strain genomes for metagenomic binning, comparative biology and taxonomic classification.</title>
        <authorList>
            <person name="Goeker M."/>
        </authorList>
    </citation>
    <scope>NUCLEOTIDE SEQUENCE [LARGE SCALE GENOMIC DNA]</scope>
    <source>
        <strain evidence="3 4">DSM 24233</strain>
    </source>
</reference>
<dbReference type="PANTHER" id="PTHR30188">
    <property type="entry name" value="ABC TRANSPORTER PERMEASE PROTEIN-RELATED"/>
    <property type="match status" value="1"/>
</dbReference>
<sequence>MKTERTTHRAAPTATVSALHEGGLALSGRLDAAGTAAVWSEALRIARAASATPLTVDMTHVTFLDGSGAALVAELRAVAASRGTTAELRGLSEERAHLVELLTGGDFSPKARPAPEKGLITQIGREASAIGRDMYALVAFVGESARALWHSLFRPGTVRWRDYLRTCETAGVNALPIIALIGFLMGLITAFQSAVPMRRFGADIYVANLLGLSMLRELGPLVTAILLAGRSGSAFAAEIGTMTVNEEVDALRTMGLDPVQFLMVPRVLAAMTVTPFLTIFFNLFALLGGAVVVTGFGYPFVVYATRALSNVTVGDVMGGLFKALVFSVLVAGVGCLRGLETGTGASAVGESTTSSVVSGLVLIAVSDGILATIYYALGI</sequence>
<dbReference type="AlphaFoldDB" id="A0A846QHP0"/>
<dbReference type="InterPro" id="IPR058548">
    <property type="entry name" value="MlaB-like_STAS"/>
</dbReference>